<sequence length="120" mass="13297">MARKTIEQRLAELDAQRATLKARLSKQERANDTRRKVLLGALVLHRLESGKDEEFSRRLGEWLKRELPNFLTRPGDKELFADLIGNAQAGETTGSAGGRPHESGETCMGCVQEHDAAGRA</sequence>
<name>A0A7W6BKV6_9SPHN</name>
<organism evidence="3 4">
    <name type="scientific">Sphingobium jiangsuense</name>
    <dbReference type="NCBI Taxonomy" id="870476"/>
    <lineage>
        <taxon>Bacteria</taxon>
        <taxon>Pseudomonadati</taxon>
        <taxon>Pseudomonadota</taxon>
        <taxon>Alphaproteobacteria</taxon>
        <taxon>Sphingomonadales</taxon>
        <taxon>Sphingomonadaceae</taxon>
        <taxon>Sphingobium</taxon>
    </lineage>
</organism>
<dbReference type="RefSeq" id="WP_238474179.1">
    <property type="nucleotide sequence ID" value="NZ_BSPS01000101.1"/>
</dbReference>
<evidence type="ECO:0008006" key="5">
    <source>
        <dbReference type="Google" id="ProtNLM"/>
    </source>
</evidence>
<keyword evidence="4" id="KW-1185">Reference proteome</keyword>
<dbReference type="Proteomes" id="UP000571950">
    <property type="component" value="Unassembled WGS sequence"/>
</dbReference>
<proteinExistence type="predicted"/>
<evidence type="ECO:0000256" key="1">
    <source>
        <dbReference type="SAM" id="Coils"/>
    </source>
</evidence>
<keyword evidence="1" id="KW-0175">Coiled coil</keyword>
<dbReference type="EMBL" id="JACIDT010000036">
    <property type="protein sequence ID" value="MBB3928803.1"/>
    <property type="molecule type" value="Genomic_DNA"/>
</dbReference>
<reference evidence="3 4" key="1">
    <citation type="submission" date="2020-08" db="EMBL/GenBank/DDBJ databases">
        <title>Genomic Encyclopedia of Type Strains, Phase IV (KMG-IV): sequencing the most valuable type-strain genomes for metagenomic binning, comparative biology and taxonomic classification.</title>
        <authorList>
            <person name="Goeker M."/>
        </authorList>
    </citation>
    <scope>NUCLEOTIDE SEQUENCE [LARGE SCALE GENOMIC DNA]</scope>
    <source>
        <strain evidence="3 4">DSM 26189</strain>
    </source>
</reference>
<evidence type="ECO:0000313" key="3">
    <source>
        <dbReference type="EMBL" id="MBB3928803.1"/>
    </source>
</evidence>
<protein>
    <recommendedName>
        <fullName evidence="5">Mobilization protein</fullName>
    </recommendedName>
</protein>
<accession>A0A7W6BKV6</accession>
<gene>
    <name evidence="3" type="ORF">GGR43_004548</name>
</gene>
<feature type="region of interest" description="Disordered" evidence="2">
    <location>
        <begin position="89"/>
        <end position="120"/>
    </location>
</feature>
<evidence type="ECO:0000313" key="4">
    <source>
        <dbReference type="Proteomes" id="UP000571950"/>
    </source>
</evidence>
<comment type="caution">
    <text evidence="3">The sequence shown here is derived from an EMBL/GenBank/DDBJ whole genome shotgun (WGS) entry which is preliminary data.</text>
</comment>
<feature type="coiled-coil region" evidence="1">
    <location>
        <begin position="3"/>
        <end position="30"/>
    </location>
</feature>
<dbReference type="AlphaFoldDB" id="A0A7W6BKV6"/>
<evidence type="ECO:0000256" key="2">
    <source>
        <dbReference type="SAM" id="MobiDB-lite"/>
    </source>
</evidence>